<dbReference type="InterPro" id="IPR010839">
    <property type="entry name" value="AtuA_N"/>
</dbReference>
<dbReference type="Pfam" id="PF23544">
    <property type="entry name" value="AtuA_ferredoxin"/>
    <property type="match status" value="1"/>
</dbReference>
<evidence type="ECO:0000259" key="1">
    <source>
        <dbReference type="Pfam" id="PF07287"/>
    </source>
</evidence>
<protein>
    <submittedName>
        <fullName evidence="4">Uncharacterized protein LOC111123749 isoform X1</fullName>
    </submittedName>
</protein>
<dbReference type="PANTHER" id="PTHR47708">
    <property type="match status" value="1"/>
</dbReference>
<accession>A0A8B8D2P5</accession>
<dbReference type="InterPro" id="IPR056362">
    <property type="entry name" value="AtuA-like_ferredoxin_dom"/>
</dbReference>
<proteinExistence type="predicted"/>
<dbReference type="OrthoDB" id="10265871at2759"/>
<dbReference type="KEGG" id="cvn:111123749"/>
<gene>
    <name evidence="4" type="primary">LOC111123749</name>
</gene>
<reference evidence="4" key="1">
    <citation type="submission" date="2025-08" db="UniProtKB">
        <authorList>
            <consortium name="RefSeq"/>
        </authorList>
    </citation>
    <scope>IDENTIFICATION</scope>
    <source>
        <tissue evidence="4">Whole sample</tissue>
    </source>
</reference>
<dbReference type="GeneID" id="111123749"/>
<dbReference type="AlphaFoldDB" id="A0A8B8D2P5"/>
<name>A0A8B8D2P5_CRAVI</name>
<dbReference type="PANTHER" id="PTHR47708:SF2">
    <property type="entry name" value="SI:CH73-132F6.5"/>
    <property type="match status" value="1"/>
</dbReference>
<organism evidence="3 4">
    <name type="scientific">Crassostrea virginica</name>
    <name type="common">Eastern oyster</name>
    <dbReference type="NCBI Taxonomy" id="6565"/>
    <lineage>
        <taxon>Eukaryota</taxon>
        <taxon>Metazoa</taxon>
        <taxon>Spiralia</taxon>
        <taxon>Lophotrochozoa</taxon>
        <taxon>Mollusca</taxon>
        <taxon>Bivalvia</taxon>
        <taxon>Autobranchia</taxon>
        <taxon>Pteriomorphia</taxon>
        <taxon>Ostreida</taxon>
        <taxon>Ostreoidea</taxon>
        <taxon>Ostreidae</taxon>
        <taxon>Crassostrea</taxon>
    </lineage>
</organism>
<dbReference type="Proteomes" id="UP000694844">
    <property type="component" value="Chromosome 3"/>
</dbReference>
<evidence type="ECO:0000313" key="3">
    <source>
        <dbReference type="Proteomes" id="UP000694844"/>
    </source>
</evidence>
<dbReference type="RefSeq" id="XP_022322015.1">
    <property type="nucleotide sequence ID" value="XM_022466307.1"/>
</dbReference>
<keyword evidence="3" id="KW-1185">Reference proteome</keyword>
<feature type="domain" description="Acyclic terpene utilisation N-terminal" evidence="1">
    <location>
        <begin position="58"/>
        <end position="505"/>
    </location>
</feature>
<sequence>MCEKDFLSADGSAEVKMKVLAQQMLNSLKIFKYRTLPTCLQHGSHKRKYSSVLSGNTVRIGCASGFWGDTSVSTPQLIYGGKIDYLVYDYLAEVTMSLLIGARHKNNEMGYAPDFITVAMAPFIQDIKRKGIKVVSNAGGVNPHGCAAALKKVCENAGIDLNIAVVTGDDLMPKLKSLQEDCIVDMQSGKSFPKSVVSMNAYIGAGPIARALDLGADVVITGRCVDSAVVLGPLVHSFGWNWTDFDSLAAGSLAGHLVECGAQVTGGIFTDWDKVPDWDHIGFPIVECAGSGEFVVTKPKGTGGLVNRGTVSEQLLYEIGDPEHYMLPDVCCDFSQVQLEEIGTPDGEAVYVSGAKGHPPTGEFKVCTIYPNGFRATAVACVGGVNAKAKAEKTANEILKRCRRIFAQLSMDDFTNVNLEVIGSEHIYGPKSRVPMGVRDAVMWLAVHHKDKKALEFFAKEIAPAGTGMAPGLTNIIGGRPRVNPVLKMFSFLYPRNNLQVEIHMNGEHIEQYQFPDIPMSEYMTQNVTPPSKKEEEPLPRGDYTFRLEELAYTRSGDKGNSANIGVIARHPDILPYLRQALTTEAVESYFSHLFEKTNLPTHQKVQRYVVPGVYGLNFVLQDVLGGGGIASLRSDPQGKAMGQMLLDFEIQNVPNLVEKIEKKYRRYT</sequence>
<evidence type="ECO:0000313" key="4">
    <source>
        <dbReference type="RefSeq" id="XP_022322015.1"/>
    </source>
</evidence>
<dbReference type="Pfam" id="PF07287">
    <property type="entry name" value="AtuA"/>
    <property type="match status" value="1"/>
</dbReference>
<evidence type="ECO:0000259" key="2">
    <source>
        <dbReference type="Pfam" id="PF23544"/>
    </source>
</evidence>
<feature type="domain" description="AtuA-like ferredoxin-fold" evidence="2">
    <location>
        <begin position="547"/>
        <end position="651"/>
    </location>
</feature>